<dbReference type="EMBL" id="CSTE01000002">
    <property type="protein sequence ID" value="CQR51130.1"/>
    <property type="molecule type" value="Genomic_DNA"/>
</dbReference>
<name>A0A0D6JT73_9EURY</name>
<keyword evidence="3" id="KW-1185">Reference proteome</keyword>
<dbReference type="Proteomes" id="UP000198902">
    <property type="component" value="Unassembled WGS sequence"/>
</dbReference>
<feature type="transmembrane region" description="Helical" evidence="1">
    <location>
        <begin position="47"/>
        <end position="64"/>
    </location>
</feature>
<proteinExistence type="predicted"/>
<evidence type="ECO:0000313" key="2">
    <source>
        <dbReference type="EMBL" id="CQR51130.1"/>
    </source>
</evidence>
<evidence type="ECO:0000256" key="1">
    <source>
        <dbReference type="SAM" id="Phobius"/>
    </source>
</evidence>
<feature type="transmembrane region" description="Helical" evidence="1">
    <location>
        <begin position="76"/>
        <end position="94"/>
    </location>
</feature>
<keyword evidence="1" id="KW-0472">Membrane</keyword>
<dbReference type="AlphaFoldDB" id="A0A0D6JT73"/>
<dbReference type="RefSeq" id="WP_089779513.1">
    <property type="nucleotide sequence ID" value="NZ_CABLRR010000002.1"/>
</dbReference>
<reference evidence="3" key="1">
    <citation type="submission" date="2015-03" db="EMBL/GenBank/DDBJ databases">
        <authorList>
            <person name="Urmite Genomes"/>
        </authorList>
    </citation>
    <scope>NUCLEOTIDE SEQUENCE [LARGE SCALE GENOMIC DNA]</scope>
    <source>
        <strain evidence="3">Arc-Hr</strain>
    </source>
</reference>
<accession>A0A0D6JT73</accession>
<dbReference type="OrthoDB" id="330759at2157"/>
<keyword evidence="1" id="KW-1133">Transmembrane helix</keyword>
<feature type="transmembrane region" description="Helical" evidence="1">
    <location>
        <begin position="100"/>
        <end position="122"/>
    </location>
</feature>
<organism evidence="2 3">
    <name type="scientific">Haloferax massiliensis</name>
    <dbReference type="NCBI Taxonomy" id="1476858"/>
    <lineage>
        <taxon>Archaea</taxon>
        <taxon>Methanobacteriati</taxon>
        <taxon>Methanobacteriota</taxon>
        <taxon>Stenosarchaea group</taxon>
        <taxon>Halobacteria</taxon>
        <taxon>Halobacteriales</taxon>
        <taxon>Haloferacaceae</taxon>
        <taxon>Haloferax</taxon>
    </lineage>
</organism>
<evidence type="ECO:0000313" key="3">
    <source>
        <dbReference type="Proteomes" id="UP000198902"/>
    </source>
</evidence>
<feature type="transmembrane region" description="Helical" evidence="1">
    <location>
        <begin position="18"/>
        <end position="41"/>
    </location>
</feature>
<gene>
    <name evidence="2" type="ORF">BN996_02580</name>
</gene>
<sequence>MATDAAGGRNGDLTRLHYVGVGLAAVTGVIHLVLGAGALAANLADPLGIAFIGAAAGFAAGIVGVLRGDERLRSRVVLLGIPFTAGQVVLYVALNWPDIFGIGGVADKLVQLALLAVLFALYRRDA</sequence>
<keyword evidence="1" id="KW-0812">Transmembrane</keyword>
<protein>
    <submittedName>
        <fullName evidence="2">Uncharacterized protein</fullName>
    </submittedName>
</protein>